<dbReference type="Pfam" id="PF05380">
    <property type="entry name" value="Peptidase_A17"/>
    <property type="match status" value="1"/>
</dbReference>
<evidence type="ECO:0000313" key="1">
    <source>
        <dbReference type="EMBL" id="CAB4032457.1"/>
    </source>
</evidence>
<keyword evidence="2" id="KW-1185">Reference proteome</keyword>
<organism evidence="1 2">
    <name type="scientific">Paramuricea clavata</name>
    <name type="common">Red gorgonian</name>
    <name type="synonym">Violescent sea-whip</name>
    <dbReference type="NCBI Taxonomy" id="317549"/>
    <lineage>
        <taxon>Eukaryota</taxon>
        <taxon>Metazoa</taxon>
        <taxon>Cnidaria</taxon>
        <taxon>Anthozoa</taxon>
        <taxon>Octocorallia</taxon>
        <taxon>Malacalcyonacea</taxon>
        <taxon>Plexauridae</taxon>
        <taxon>Paramuricea</taxon>
    </lineage>
</organism>
<evidence type="ECO:0000313" key="2">
    <source>
        <dbReference type="Proteomes" id="UP001152795"/>
    </source>
</evidence>
<dbReference type="PANTHER" id="PTHR47331">
    <property type="entry name" value="PHD-TYPE DOMAIN-CONTAINING PROTEIN"/>
    <property type="match status" value="1"/>
</dbReference>
<dbReference type="EMBL" id="CACRXK020018417">
    <property type="protein sequence ID" value="CAB4032457.1"/>
    <property type="molecule type" value="Genomic_DNA"/>
</dbReference>
<proteinExistence type="predicted"/>
<protein>
    <submittedName>
        <fullName evidence="1">Uncharacterized protein</fullName>
    </submittedName>
</protein>
<gene>
    <name evidence="1" type="ORF">PACLA_8A020096</name>
</gene>
<dbReference type="InterPro" id="IPR008042">
    <property type="entry name" value="Retrotrans_Pao"/>
</dbReference>
<dbReference type="OrthoDB" id="5969298at2759"/>
<sequence length="156" mass="17648">MQHHLDLQAEEVEDTVQTLKDNTYVDNIMQIGSDVSELEKFKVEATEILEGAKLPLHKWESNVESLESEDMPNPSKILGLAWDKKEDELYISAPEYAEGAKVTKTSIVSHLGKVYDPLGIVSPTMAEGKRIYREACDETKSWDAEISKPLEQGWLR</sequence>
<reference evidence="1" key="1">
    <citation type="submission" date="2020-04" db="EMBL/GenBank/DDBJ databases">
        <authorList>
            <person name="Alioto T."/>
            <person name="Alioto T."/>
            <person name="Gomez Garrido J."/>
        </authorList>
    </citation>
    <scope>NUCLEOTIDE SEQUENCE</scope>
    <source>
        <strain evidence="1">A484AB</strain>
    </source>
</reference>
<dbReference type="Proteomes" id="UP001152795">
    <property type="component" value="Unassembled WGS sequence"/>
</dbReference>
<comment type="caution">
    <text evidence="1">The sequence shown here is derived from an EMBL/GenBank/DDBJ whole genome shotgun (WGS) entry which is preliminary data.</text>
</comment>
<dbReference type="AlphaFoldDB" id="A0A7D9LGM4"/>
<name>A0A7D9LGM4_PARCT</name>
<accession>A0A7D9LGM4</accession>